<evidence type="ECO:0000256" key="4">
    <source>
        <dbReference type="ARBA" id="ARBA00022801"/>
    </source>
</evidence>
<dbReference type="InterPro" id="IPR015882">
    <property type="entry name" value="HEX_bac_N"/>
</dbReference>
<dbReference type="Pfam" id="PF02838">
    <property type="entry name" value="Glyco_hydro_20b"/>
    <property type="match status" value="1"/>
</dbReference>
<dbReference type="InterPro" id="IPR029018">
    <property type="entry name" value="Hex-like_dom2"/>
</dbReference>
<dbReference type="CDD" id="cd06564">
    <property type="entry name" value="GH20_DspB_LnbB-like"/>
    <property type="match status" value="1"/>
</dbReference>
<organism evidence="9 10">
    <name type="scientific">Heliocybe sulcata</name>
    <dbReference type="NCBI Taxonomy" id="5364"/>
    <lineage>
        <taxon>Eukaryota</taxon>
        <taxon>Fungi</taxon>
        <taxon>Dikarya</taxon>
        <taxon>Basidiomycota</taxon>
        <taxon>Agaricomycotina</taxon>
        <taxon>Agaricomycetes</taxon>
        <taxon>Gloeophyllales</taxon>
        <taxon>Gloeophyllaceae</taxon>
        <taxon>Heliocybe</taxon>
    </lineage>
</organism>
<evidence type="ECO:0000256" key="6">
    <source>
        <dbReference type="SAM" id="SignalP"/>
    </source>
</evidence>
<keyword evidence="6" id="KW-0732">Signal</keyword>
<comment type="catalytic activity">
    <reaction evidence="1">
        <text>Hydrolysis of terminal non-reducing N-acetyl-D-hexosamine residues in N-acetyl-beta-D-hexosaminides.</text>
        <dbReference type="EC" id="3.2.1.52"/>
    </reaction>
</comment>
<dbReference type="GO" id="GO:0004563">
    <property type="term" value="F:beta-N-acetylhexosaminidase activity"/>
    <property type="evidence" value="ECO:0007669"/>
    <property type="project" value="UniProtKB-EC"/>
</dbReference>
<dbReference type="AlphaFoldDB" id="A0A5C3NFR6"/>
<dbReference type="PANTHER" id="PTHR43678:SF1">
    <property type="entry name" value="BETA-N-ACETYLHEXOSAMINIDASE"/>
    <property type="match status" value="1"/>
</dbReference>
<dbReference type="STRING" id="5364.A0A5C3NFR6"/>
<evidence type="ECO:0000256" key="3">
    <source>
        <dbReference type="ARBA" id="ARBA00012663"/>
    </source>
</evidence>
<dbReference type="Gene3D" id="3.20.20.80">
    <property type="entry name" value="Glycosidases"/>
    <property type="match status" value="1"/>
</dbReference>
<evidence type="ECO:0000259" key="7">
    <source>
        <dbReference type="Pfam" id="PF00728"/>
    </source>
</evidence>
<dbReference type="PRINTS" id="PR00738">
    <property type="entry name" value="GLHYDRLASE20"/>
</dbReference>
<evidence type="ECO:0000313" key="10">
    <source>
        <dbReference type="Proteomes" id="UP000305948"/>
    </source>
</evidence>
<dbReference type="Pfam" id="PF00728">
    <property type="entry name" value="Glyco_hydro_20"/>
    <property type="match status" value="1"/>
</dbReference>
<accession>A0A5C3NFR6</accession>
<keyword evidence="5" id="KW-0326">Glycosidase</keyword>
<dbReference type="Proteomes" id="UP000305948">
    <property type="component" value="Unassembled WGS sequence"/>
</dbReference>
<dbReference type="SUPFAM" id="SSF51445">
    <property type="entry name" value="(Trans)glycosidases"/>
    <property type="match status" value="1"/>
</dbReference>
<reference evidence="9 10" key="1">
    <citation type="journal article" date="2019" name="Nat. Ecol. Evol.">
        <title>Megaphylogeny resolves global patterns of mushroom evolution.</title>
        <authorList>
            <person name="Varga T."/>
            <person name="Krizsan K."/>
            <person name="Foldi C."/>
            <person name="Dima B."/>
            <person name="Sanchez-Garcia M."/>
            <person name="Sanchez-Ramirez S."/>
            <person name="Szollosi G.J."/>
            <person name="Szarkandi J.G."/>
            <person name="Papp V."/>
            <person name="Albert L."/>
            <person name="Andreopoulos W."/>
            <person name="Angelini C."/>
            <person name="Antonin V."/>
            <person name="Barry K.W."/>
            <person name="Bougher N.L."/>
            <person name="Buchanan P."/>
            <person name="Buyck B."/>
            <person name="Bense V."/>
            <person name="Catcheside P."/>
            <person name="Chovatia M."/>
            <person name="Cooper J."/>
            <person name="Damon W."/>
            <person name="Desjardin D."/>
            <person name="Finy P."/>
            <person name="Geml J."/>
            <person name="Haridas S."/>
            <person name="Hughes K."/>
            <person name="Justo A."/>
            <person name="Karasinski D."/>
            <person name="Kautmanova I."/>
            <person name="Kiss B."/>
            <person name="Kocsube S."/>
            <person name="Kotiranta H."/>
            <person name="LaButti K.M."/>
            <person name="Lechner B.E."/>
            <person name="Liimatainen K."/>
            <person name="Lipzen A."/>
            <person name="Lukacs Z."/>
            <person name="Mihaltcheva S."/>
            <person name="Morgado L.N."/>
            <person name="Niskanen T."/>
            <person name="Noordeloos M.E."/>
            <person name="Ohm R.A."/>
            <person name="Ortiz-Santana B."/>
            <person name="Ovrebo C."/>
            <person name="Racz N."/>
            <person name="Riley R."/>
            <person name="Savchenko A."/>
            <person name="Shiryaev A."/>
            <person name="Soop K."/>
            <person name="Spirin V."/>
            <person name="Szebenyi C."/>
            <person name="Tomsovsky M."/>
            <person name="Tulloss R.E."/>
            <person name="Uehling J."/>
            <person name="Grigoriev I.V."/>
            <person name="Vagvolgyi C."/>
            <person name="Papp T."/>
            <person name="Martin F.M."/>
            <person name="Miettinen O."/>
            <person name="Hibbett D.S."/>
            <person name="Nagy L.G."/>
        </authorList>
    </citation>
    <scope>NUCLEOTIDE SEQUENCE [LARGE SCALE GENOMIC DNA]</scope>
    <source>
        <strain evidence="9 10">OMC1185</strain>
    </source>
</reference>
<proteinExistence type="inferred from homology"/>
<evidence type="ECO:0000259" key="8">
    <source>
        <dbReference type="Pfam" id="PF02838"/>
    </source>
</evidence>
<dbReference type="OrthoDB" id="428480at2759"/>
<dbReference type="InterPro" id="IPR052764">
    <property type="entry name" value="GH20_Enzymes"/>
</dbReference>
<evidence type="ECO:0000313" key="9">
    <source>
        <dbReference type="EMBL" id="TFK56203.1"/>
    </source>
</evidence>
<evidence type="ECO:0000256" key="5">
    <source>
        <dbReference type="ARBA" id="ARBA00023295"/>
    </source>
</evidence>
<feature type="signal peptide" evidence="6">
    <location>
        <begin position="1"/>
        <end position="17"/>
    </location>
</feature>
<feature type="domain" description="Beta-hexosaminidase bacterial type N-terminal" evidence="8">
    <location>
        <begin position="20"/>
        <end position="164"/>
    </location>
</feature>
<evidence type="ECO:0000256" key="2">
    <source>
        <dbReference type="ARBA" id="ARBA00006285"/>
    </source>
</evidence>
<dbReference type="InterPro" id="IPR025705">
    <property type="entry name" value="Beta_hexosaminidase_sua/sub"/>
</dbReference>
<dbReference type="SUPFAM" id="SSF55545">
    <property type="entry name" value="beta-N-acetylhexosaminidase-like domain"/>
    <property type="match status" value="1"/>
</dbReference>
<keyword evidence="10" id="KW-1185">Reference proteome</keyword>
<protein>
    <recommendedName>
        <fullName evidence="3">beta-N-acetylhexosaminidase</fullName>
        <ecNumber evidence="3">3.2.1.52</ecNumber>
    </recommendedName>
</protein>
<dbReference type="EC" id="3.2.1.52" evidence="3"/>
<comment type="similarity">
    <text evidence="2">Belongs to the glycosyl hydrolase 20 family.</text>
</comment>
<feature type="domain" description="Glycoside hydrolase family 20 catalytic" evidence="7">
    <location>
        <begin position="168"/>
        <end position="326"/>
    </location>
</feature>
<name>A0A5C3NFR6_9AGAM</name>
<dbReference type="EMBL" id="ML213504">
    <property type="protein sequence ID" value="TFK56203.1"/>
    <property type="molecule type" value="Genomic_DNA"/>
</dbReference>
<evidence type="ECO:0000256" key="1">
    <source>
        <dbReference type="ARBA" id="ARBA00001231"/>
    </source>
</evidence>
<keyword evidence="4 9" id="KW-0378">Hydrolase</keyword>
<dbReference type="GO" id="GO:0005975">
    <property type="term" value="P:carbohydrate metabolic process"/>
    <property type="evidence" value="ECO:0007669"/>
    <property type="project" value="InterPro"/>
</dbReference>
<sequence length="677" mass="73554">MFARPLLLLLLSCGALAYNLNVLPQPRSWTLTSGPAFPLSGPVTIVVDSAFQNYTDTDGMTLIPPSLHSFASVFAADLDSAYNSKPTVVTGTSPPPTGIYLTISPNTTTLLDGSNTSEGYRISSSANLITITGSGARGAWWATRTLLQGAALNGGWFPSGDIVDGPDYSIRGHMLDAARHWYSAEYLTEFCNYMSFFKLNEFHVHLSDNVYPYVTEDWRSYYARFRFWSDNPAFAGLAQKNESYDQATFAAFQSSCAAHGVTIVPEIEAPGHAMPFSLWQDSMGNRYPTLLNLSIPGVTEMVGSAWTEFLPWFQTKEVCIGADEYPSDLADNYIGFVNDLNTLIKGSGKNIRAWGTDEPSNTTSIDKDVTIQHWALFATDPYALIEEGYPVINSQDWVFYEVSATYDSYPPATNFSRFFDFGDPPVPGLTWDTSLFNWTDIPYNPSPTTPLLRGAIAPVWNDNGPRASTDLEAFYETRVLISVAGALSWGANGLQMEAYESVREYLENIAPGQNLNRIVPSRGPIVLNYQFSQTGLTDLSGNSYNARTSSSARITPAGLVIPSGGSLTTPLGSLGLNHTYTLSLSLSSPSTVLRVSGPDTVLTFQNGQPLVMQASNGALYPLRDITTNATTVIDFSTSGPVTLATTQLQGTGAWVGGKQVGWFGEPLSLYNNATVEA</sequence>
<feature type="chain" id="PRO_5022906842" description="beta-N-acetylhexosaminidase" evidence="6">
    <location>
        <begin position="18"/>
        <end position="677"/>
    </location>
</feature>
<dbReference type="InterPro" id="IPR015883">
    <property type="entry name" value="Glyco_hydro_20_cat"/>
</dbReference>
<gene>
    <name evidence="9" type="ORF">OE88DRAFT_1621247</name>
</gene>
<dbReference type="InterPro" id="IPR017853">
    <property type="entry name" value="GH"/>
</dbReference>
<dbReference type="PANTHER" id="PTHR43678">
    <property type="entry name" value="PUTATIVE (AFU_ORTHOLOGUE AFUA_2G00640)-RELATED"/>
    <property type="match status" value="1"/>
</dbReference>
<dbReference type="Gene3D" id="3.30.379.10">
    <property type="entry name" value="Chitobiase/beta-hexosaminidase domain 2-like"/>
    <property type="match status" value="1"/>
</dbReference>